<feature type="region of interest" description="Disordered" evidence="1">
    <location>
        <begin position="274"/>
        <end position="313"/>
    </location>
</feature>
<reference evidence="2 3" key="1">
    <citation type="submission" date="2024-03" db="EMBL/GenBank/DDBJ databases">
        <title>Actinomycetospora sp. OC33-EN08, a novel actinomycete isolated from wild orchid (Aerides multiflora).</title>
        <authorList>
            <person name="Suriyachadkun C."/>
        </authorList>
    </citation>
    <scope>NUCLEOTIDE SEQUENCE [LARGE SCALE GENOMIC DNA]</scope>
    <source>
        <strain evidence="2 3">OC33-EN08</strain>
    </source>
</reference>
<accession>A0ABU8MQ45</accession>
<dbReference type="Proteomes" id="UP001385809">
    <property type="component" value="Unassembled WGS sequence"/>
</dbReference>
<dbReference type="Pfam" id="PF18937">
    <property type="entry name" value="DUF5685"/>
    <property type="match status" value="1"/>
</dbReference>
<keyword evidence="3" id="KW-1185">Reference proteome</keyword>
<gene>
    <name evidence="2" type="ORF">WCD74_16660</name>
</gene>
<evidence type="ECO:0000256" key="1">
    <source>
        <dbReference type="SAM" id="MobiDB-lite"/>
    </source>
</evidence>
<comment type="caution">
    <text evidence="2">The sequence shown here is derived from an EMBL/GenBank/DDBJ whole genome shotgun (WGS) entry which is preliminary data.</text>
</comment>
<dbReference type="RefSeq" id="WP_337695977.1">
    <property type="nucleotide sequence ID" value="NZ_JBBEGN010000007.1"/>
</dbReference>
<protein>
    <submittedName>
        <fullName evidence="2">DUF5685 family protein</fullName>
    </submittedName>
</protein>
<dbReference type="EMBL" id="JBBEGN010000007">
    <property type="protein sequence ID" value="MEJ2869410.1"/>
    <property type="molecule type" value="Genomic_DNA"/>
</dbReference>
<evidence type="ECO:0000313" key="2">
    <source>
        <dbReference type="EMBL" id="MEJ2869410.1"/>
    </source>
</evidence>
<proteinExistence type="predicted"/>
<name>A0ABU8MQ45_9PSEU</name>
<sequence>MCDVFGFLRPCRHHLGPELHARWSAHLCGLCLTLRDEAGQLARATTHVDALLVSVLAEAQGVGGGREAGPCPLRGMRSAPVVTGDGARLAASTALLLAADRVADHVDDRDGAFASRPVAAVGDRVAAGWARAGSATAAGIGFDPAALLAVPARQREVESGIAILDRVTVPTEQAVGAALAHTAVLAGRPGNVAPLDEAGRLLGRLAHLLDAVADRSADAASGRWNPLEATDTSTPDALARCRETVVGIGAALRRVTLDPGPARRLAHQLLVHESGRAVTRAQQEPPIAPWDPSRPTDEPDSPEEDADEPGPRRLGPERGLLAGCAAAAGLCCTGQLCCSEEFADPWTGQPRQGRCADCVDCTSCSCDCCDCCSSCGDGDCCCSCDCGS</sequence>
<dbReference type="InterPro" id="IPR043740">
    <property type="entry name" value="DUF5685"/>
</dbReference>
<organism evidence="2 3">
    <name type="scientific">Actinomycetospora aurantiaca</name>
    <dbReference type="NCBI Taxonomy" id="3129233"/>
    <lineage>
        <taxon>Bacteria</taxon>
        <taxon>Bacillati</taxon>
        <taxon>Actinomycetota</taxon>
        <taxon>Actinomycetes</taxon>
        <taxon>Pseudonocardiales</taxon>
        <taxon>Pseudonocardiaceae</taxon>
        <taxon>Actinomycetospora</taxon>
    </lineage>
</organism>
<feature type="compositionally biased region" description="Acidic residues" evidence="1">
    <location>
        <begin position="298"/>
        <end position="308"/>
    </location>
</feature>
<evidence type="ECO:0000313" key="3">
    <source>
        <dbReference type="Proteomes" id="UP001385809"/>
    </source>
</evidence>